<reference evidence="5" key="1">
    <citation type="submission" date="2016-10" db="EMBL/GenBank/DDBJ databases">
        <authorList>
            <person name="Varghese N."/>
            <person name="Submissions S."/>
        </authorList>
    </citation>
    <scope>NUCLEOTIDE SEQUENCE [LARGE SCALE GENOMIC DNA]</scope>
    <source>
        <strain evidence="5">CGMCC 4.3530</strain>
    </source>
</reference>
<accession>A0A1H2TA07</accession>
<dbReference type="RefSeq" id="WP_245760912.1">
    <property type="nucleotide sequence ID" value="NZ_FNOK01000003.1"/>
</dbReference>
<keyword evidence="2" id="KW-1133">Transmembrane helix</keyword>
<evidence type="ECO:0000313" key="5">
    <source>
        <dbReference type="Proteomes" id="UP000199529"/>
    </source>
</evidence>
<name>A0A1H2TA07_9PSEU</name>
<evidence type="ECO:0000313" key="4">
    <source>
        <dbReference type="EMBL" id="SDW40668.1"/>
    </source>
</evidence>
<keyword evidence="2" id="KW-0472">Membrane</keyword>
<gene>
    <name evidence="4" type="ORF">SAMN05216215_100336</name>
</gene>
<feature type="region of interest" description="Disordered" evidence="1">
    <location>
        <begin position="1"/>
        <end position="20"/>
    </location>
</feature>
<dbReference type="Proteomes" id="UP000199529">
    <property type="component" value="Unassembled WGS sequence"/>
</dbReference>
<evidence type="ECO:0000256" key="2">
    <source>
        <dbReference type="SAM" id="Phobius"/>
    </source>
</evidence>
<evidence type="ECO:0000256" key="1">
    <source>
        <dbReference type="SAM" id="MobiDB-lite"/>
    </source>
</evidence>
<proteinExistence type="predicted"/>
<keyword evidence="2" id="KW-0812">Transmembrane</keyword>
<feature type="transmembrane region" description="Helical" evidence="2">
    <location>
        <begin position="150"/>
        <end position="171"/>
    </location>
</feature>
<feature type="region of interest" description="Disordered" evidence="1">
    <location>
        <begin position="252"/>
        <end position="278"/>
    </location>
</feature>
<sequence>MTTDDDRMASPASAAGPEIPVVTGDADIDRLLSAAGRHLDATATMTSIDPAEVIDRIFHDDKARETRNSAPTVDLTALQDDDALLDALGGTNPDVSMPTESTRPSLESLLVAWRQDADAVPIGDLVDTDAAVTAIVAGNRPQRRRGRRHLVPVATAAAVLMISFTGVGMAARDAQPGDMLWGVAQVLYADHTRAVQAASSAREDLNTAEGAIENGNRNAAEAALRSAQEQMRGVDDEHGLSDLRAAYASLTARIDDNEHLSNTPSPPTHPTAPPTPEG</sequence>
<protein>
    <recommendedName>
        <fullName evidence="3">Anti-sigma-D factor RsdA sigma factor binding region domain-containing protein</fullName>
    </recommendedName>
</protein>
<feature type="domain" description="Anti-sigma-D factor RsdA sigma factor binding region" evidence="3">
    <location>
        <begin position="74"/>
        <end position="121"/>
    </location>
</feature>
<keyword evidence="5" id="KW-1185">Reference proteome</keyword>
<feature type="compositionally biased region" description="Pro residues" evidence="1">
    <location>
        <begin position="264"/>
        <end position="278"/>
    </location>
</feature>
<organism evidence="4 5">
    <name type="scientific">Saccharopolyspora shandongensis</name>
    <dbReference type="NCBI Taxonomy" id="418495"/>
    <lineage>
        <taxon>Bacteria</taxon>
        <taxon>Bacillati</taxon>
        <taxon>Actinomycetota</taxon>
        <taxon>Actinomycetes</taxon>
        <taxon>Pseudonocardiales</taxon>
        <taxon>Pseudonocardiaceae</taxon>
        <taxon>Saccharopolyspora</taxon>
    </lineage>
</organism>
<dbReference type="EMBL" id="FNOK01000003">
    <property type="protein sequence ID" value="SDW40668.1"/>
    <property type="molecule type" value="Genomic_DNA"/>
</dbReference>
<dbReference type="STRING" id="418495.SAMN05216215_100336"/>
<dbReference type="Pfam" id="PF16751">
    <property type="entry name" value="RsdA_SigD_bd"/>
    <property type="match status" value="1"/>
</dbReference>
<dbReference type="InterPro" id="IPR031928">
    <property type="entry name" value="RsdA_SigD-bd"/>
</dbReference>
<dbReference type="AlphaFoldDB" id="A0A1H2TA07"/>
<evidence type="ECO:0000259" key="3">
    <source>
        <dbReference type="Pfam" id="PF16751"/>
    </source>
</evidence>